<evidence type="ECO:0000256" key="1">
    <source>
        <dbReference type="ARBA" id="ARBA00022490"/>
    </source>
</evidence>
<proteinExistence type="inferred from homology"/>
<dbReference type="InterPro" id="IPR024775">
    <property type="entry name" value="DinB-like"/>
</dbReference>
<evidence type="ECO:0000259" key="5">
    <source>
        <dbReference type="Pfam" id="PF12867"/>
    </source>
</evidence>
<keyword evidence="4" id="KW-0862">Zinc</keyword>
<dbReference type="GO" id="GO:0016787">
    <property type="term" value="F:hydrolase activity"/>
    <property type="evidence" value="ECO:0007669"/>
    <property type="project" value="UniProtKB-KW"/>
</dbReference>
<comment type="caution">
    <text evidence="6">The sequence shown here is derived from an EMBL/GenBank/DDBJ whole genome shotgun (WGS) entry which is preliminary data.</text>
</comment>
<dbReference type="NCBIfam" id="NF009807">
    <property type="entry name" value="PRK13291.1"/>
    <property type="match status" value="1"/>
</dbReference>
<dbReference type="RefSeq" id="WP_281755876.1">
    <property type="nucleotide sequence ID" value="NZ_BRVP01000022.1"/>
</dbReference>
<keyword evidence="1" id="KW-0963">Cytoplasm</keyword>
<dbReference type="Pfam" id="PF12867">
    <property type="entry name" value="DinB_2"/>
    <property type="match status" value="1"/>
</dbReference>
<evidence type="ECO:0000313" key="6">
    <source>
        <dbReference type="EMBL" id="GLB53716.1"/>
    </source>
</evidence>
<dbReference type="EMBL" id="BRVP01000022">
    <property type="protein sequence ID" value="GLB53716.1"/>
    <property type="molecule type" value="Genomic_DNA"/>
</dbReference>
<sequence>MTPEELHTLKYPLGDFEWPMEVTDNQFEEAVKSIALLPEKLRLLVNGFSSEQLDTPYRPEGWTVKQVVHHLADSHANSYIRYKWALTEDMPTIKAYYEDRWANLYDYGMDINVSLQLLDALHKRWVHLLKSLNAEALKKVFIHPETKRVMDLKRSTLMYAWHGEHHYAHINNLILRMGWR</sequence>
<keyword evidence="3 6" id="KW-0378">Hydrolase</keyword>
<keyword evidence="2" id="KW-0479">Metal-binding</keyword>
<dbReference type="HAMAP" id="MF_01256">
    <property type="entry name" value="YfiT_hydrol"/>
    <property type="match status" value="1"/>
</dbReference>
<reference evidence="6" key="1">
    <citation type="submission" date="2022-07" db="EMBL/GenBank/DDBJ databases">
        <title>Taxonomy of Novel Oxalotrophic and Methylotrophic Bacteria.</title>
        <authorList>
            <person name="Sahin N."/>
            <person name="Tani A."/>
        </authorList>
    </citation>
    <scope>NUCLEOTIDE SEQUENCE</scope>
    <source>
        <strain evidence="6">AM327</strain>
    </source>
</reference>
<evidence type="ECO:0000256" key="2">
    <source>
        <dbReference type="ARBA" id="ARBA00022723"/>
    </source>
</evidence>
<dbReference type="AlphaFoldDB" id="A0A9W6B6F7"/>
<feature type="domain" description="DinB-like" evidence="5">
    <location>
        <begin position="38"/>
        <end position="170"/>
    </location>
</feature>
<dbReference type="Proteomes" id="UP001143545">
    <property type="component" value="Unassembled WGS sequence"/>
</dbReference>
<dbReference type="Gene3D" id="1.20.120.450">
    <property type="entry name" value="dinb family like domain"/>
    <property type="match status" value="1"/>
</dbReference>
<keyword evidence="7" id="KW-1185">Reference proteome</keyword>
<protein>
    <submittedName>
        <fullName evidence="6">Metal-dependent hydrolase</fullName>
    </submittedName>
</protein>
<accession>A0A9W6B6F7</accession>
<dbReference type="SUPFAM" id="SSF109854">
    <property type="entry name" value="DinB/YfiT-like putative metalloenzymes"/>
    <property type="match status" value="1"/>
</dbReference>
<dbReference type="GO" id="GO:0046872">
    <property type="term" value="F:metal ion binding"/>
    <property type="evidence" value="ECO:0007669"/>
    <property type="project" value="UniProtKB-KW"/>
</dbReference>
<dbReference type="InterPro" id="IPR023774">
    <property type="entry name" value="Put_metal_dep_hydrolase_YfiT"/>
</dbReference>
<evidence type="ECO:0000256" key="4">
    <source>
        <dbReference type="ARBA" id="ARBA00022833"/>
    </source>
</evidence>
<evidence type="ECO:0000313" key="7">
    <source>
        <dbReference type="Proteomes" id="UP001143545"/>
    </source>
</evidence>
<gene>
    <name evidence="6" type="ORF">NBRC110019_27570</name>
</gene>
<dbReference type="InterPro" id="IPR034660">
    <property type="entry name" value="DinB/YfiT-like"/>
</dbReference>
<organism evidence="6 7">
    <name type="scientific">Neptunitalea chrysea</name>
    <dbReference type="NCBI Taxonomy" id="1647581"/>
    <lineage>
        <taxon>Bacteria</taxon>
        <taxon>Pseudomonadati</taxon>
        <taxon>Bacteroidota</taxon>
        <taxon>Flavobacteriia</taxon>
        <taxon>Flavobacteriales</taxon>
        <taxon>Flavobacteriaceae</taxon>
        <taxon>Neptunitalea</taxon>
    </lineage>
</organism>
<evidence type="ECO:0000256" key="3">
    <source>
        <dbReference type="ARBA" id="ARBA00022801"/>
    </source>
</evidence>
<name>A0A9W6B6F7_9FLAO</name>